<evidence type="ECO:0000313" key="2">
    <source>
        <dbReference type="Proteomes" id="UP000317178"/>
    </source>
</evidence>
<keyword evidence="2" id="KW-1185">Reference proteome</keyword>
<organism evidence="1 2">
    <name type="scientific">Polystyrenella longa</name>
    <dbReference type="NCBI Taxonomy" id="2528007"/>
    <lineage>
        <taxon>Bacteria</taxon>
        <taxon>Pseudomonadati</taxon>
        <taxon>Planctomycetota</taxon>
        <taxon>Planctomycetia</taxon>
        <taxon>Planctomycetales</taxon>
        <taxon>Planctomycetaceae</taxon>
        <taxon>Polystyrenella</taxon>
    </lineage>
</organism>
<dbReference type="Proteomes" id="UP000317178">
    <property type="component" value="Chromosome"/>
</dbReference>
<dbReference type="AlphaFoldDB" id="A0A518CSB7"/>
<name>A0A518CSB7_9PLAN</name>
<proteinExistence type="predicted"/>
<gene>
    <name evidence="1" type="ORF">Pla110_38680</name>
</gene>
<protein>
    <recommendedName>
        <fullName evidence="3">Sulfatase</fullName>
    </recommendedName>
</protein>
<dbReference type="Pfam" id="PF07394">
    <property type="entry name" value="DUF1501"/>
    <property type="match status" value="1"/>
</dbReference>
<reference evidence="1 2" key="1">
    <citation type="submission" date="2019-02" db="EMBL/GenBank/DDBJ databases">
        <title>Deep-cultivation of Planctomycetes and their phenomic and genomic characterization uncovers novel biology.</title>
        <authorList>
            <person name="Wiegand S."/>
            <person name="Jogler M."/>
            <person name="Boedeker C."/>
            <person name="Pinto D."/>
            <person name="Vollmers J."/>
            <person name="Rivas-Marin E."/>
            <person name="Kohn T."/>
            <person name="Peeters S.H."/>
            <person name="Heuer A."/>
            <person name="Rast P."/>
            <person name="Oberbeckmann S."/>
            <person name="Bunk B."/>
            <person name="Jeske O."/>
            <person name="Meyerdierks A."/>
            <person name="Storesund J.E."/>
            <person name="Kallscheuer N."/>
            <person name="Luecker S."/>
            <person name="Lage O.M."/>
            <person name="Pohl T."/>
            <person name="Merkel B.J."/>
            <person name="Hornburger P."/>
            <person name="Mueller R.-W."/>
            <person name="Bruemmer F."/>
            <person name="Labrenz M."/>
            <person name="Spormann A.M."/>
            <person name="Op den Camp H."/>
            <person name="Overmann J."/>
            <person name="Amann R."/>
            <person name="Jetten M.S.M."/>
            <person name="Mascher T."/>
            <person name="Medema M.H."/>
            <person name="Devos D.P."/>
            <person name="Kaster A.-K."/>
            <person name="Ovreas L."/>
            <person name="Rohde M."/>
            <person name="Galperin M.Y."/>
            <person name="Jogler C."/>
        </authorList>
    </citation>
    <scope>NUCLEOTIDE SEQUENCE [LARGE SCALE GENOMIC DNA]</scope>
    <source>
        <strain evidence="1 2">Pla110</strain>
    </source>
</reference>
<evidence type="ECO:0008006" key="3">
    <source>
        <dbReference type="Google" id="ProtNLM"/>
    </source>
</evidence>
<dbReference type="PANTHER" id="PTHR43737:SF1">
    <property type="entry name" value="DUF1501 DOMAIN-CONTAINING PROTEIN"/>
    <property type="match status" value="1"/>
</dbReference>
<dbReference type="EMBL" id="CP036281">
    <property type="protein sequence ID" value="QDU82113.1"/>
    <property type="molecule type" value="Genomic_DNA"/>
</dbReference>
<dbReference type="SUPFAM" id="SSF53649">
    <property type="entry name" value="Alkaline phosphatase-like"/>
    <property type="match status" value="1"/>
</dbReference>
<dbReference type="PROSITE" id="PS51318">
    <property type="entry name" value="TAT"/>
    <property type="match status" value="1"/>
</dbReference>
<sequence>MTSFARTLQNNDSISRRDWLWQSGGGLGGIALASLMAEQTQTAAADTESTNSGMGGVVQPLHVPAKAKRVVQLFMSGAASHVDTFDYKPALIKYHGEKWDPGEQVELFQNGMGDTLKSPWKWQGYGESGKQLNEIVAPLGACVDDMAFVHNLVAKTGVHSQATLLQATGFQEPGFPGVGSWVSYGLGSMNNNLPTFVVLPDHRGFASNGAKNWSSAFLPAQHQGTILRPGTANPINDLFPAKNDFISARSEKETQKLLEQLNERHQATRPGDSRLEARIKSYELAARMQLAAPEAMDLSSEPKHIMKMYGLDHGLSTFPKEINPVEETEYFGRKCLVARRLLERGVRFVQVWSGNDNRHPRRNWDSHENIKQDHGPLAIGMSTGAAALIQDLKQRGMLEDTLVLWTTEFGRMPCSQGTTGRDHNPFCFTNWLCGGGIKGGTTYGPSDEWGYKPLDRENPTTGYDIHATLLHLLGIDHTRLTYRSNGIDRRLTDVHGHVIHDLIA</sequence>
<dbReference type="InterPro" id="IPR010869">
    <property type="entry name" value="DUF1501"/>
</dbReference>
<dbReference type="InterPro" id="IPR017850">
    <property type="entry name" value="Alkaline_phosphatase_core_sf"/>
</dbReference>
<evidence type="ECO:0000313" key="1">
    <source>
        <dbReference type="EMBL" id="QDU82113.1"/>
    </source>
</evidence>
<accession>A0A518CSB7</accession>
<dbReference type="KEGG" id="plon:Pla110_38680"/>
<dbReference type="InterPro" id="IPR006311">
    <property type="entry name" value="TAT_signal"/>
</dbReference>
<dbReference type="PANTHER" id="PTHR43737">
    <property type="entry name" value="BLL7424 PROTEIN"/>
    <property type="match status" value="1"/>
</dbReference>
<dbReference type="RefSeq" id="WP_144998028.1">
    <property type="nucleotide sequence ID" value="NZ_CP036281.1"/>
</dbReference>
<dbReference type="OrthoDB" id="127333at2"/>